<dbReference type="InterPro" id="IPR011330">
    <property type="entry name" value="Glyco_hydro/deAcase_b/a-brl"/>
</dbReference>
<reference evidence="3" key="1">
    <citation type="submission" date="2016-10" db="EMBL/GenBank/DDBJ databases">
        <authorList>
            <person name="Varghese N."/>
            <person name="Submissions S."/>
        </authorList>
    </citation>
    <scope>NUCLEOTIDE SEQUENCE [LARGE SCALE GENOMIC DNA]</scope>
    <source>
        <strain evidence="3">ATCC 700379</strain>
    </source>
</reference>
<feature type="domain" description="NodB homology" evidence="1">
    <location>
        <begin position="62"/>
        <end position="243"/>
    </location>
</feature>
<dbReference type="GO" id="GO:0016810">
    <property type="term" value="F:hydrolase activity, acting on carbon-nitrogen (but not peptide) bonds"/>
    <property type="evidence" value="ECO:0007669"/>
    <property type="project" value="InterPro"/>
</dbReference>
<dbReference type="AlphaFoldDB" id="A0A1I2PDW9"/>
<dbReference type="NCBIfam" id="TIGR02884">
    <property type="entry name" value="spore_pdaA"/>
    <property type="match status" value="1"/>
</dbReference>
<dbReference type="RefSeq" id="WP_177184625.1">
    <property type="nucleotide sequence ID" value="NZ_FOOY01000005.1"/>
</dbReference>
<dbReference type="CDD" id="cd10948">
    <property type="entry name" value="CE4_BsPdaA_like"/>
    <property type="match status" value="1"/>
</dbReference>
<gene>
    <name evidence="2" type="ORF">SAMN02982927_00760</name>
</gene>
<dbReference type="InterPro" id="IPR002509">
    <property type="entry name" value="NODB_dom"/>
</dbReference>
<dbReference type="Pfam" id="PF01522">
    <property type="entry name" value="Polysacc_deac_1"/>
    <property type="match status" value="1"/>
</dbReference>
<evidence type="ECO:0000259" key="1">
    <source>
        <dbReference type="PROSITE" id="PS51677"/>
    </source>
</evidence>
<dbReference type="STRING" id="269670.SAMN02982927_00760"/>
<protein>
    <submittedName>
        <fullName evidence="2">Peptidoglycan-N-acetylmuramic acid deacetylase</fullName>
    </submittedName>
</protein>
<dbReference type="PROSITE" id="PS51677">
    <property type="entry name" value="NODB"/>
    <property type="match status" value="1"/>
</dbReference>
<dbReference type="InterPro" id="IPR050248">
    <property type="entry name" value="Polysacc_deacetylase_ArnD"/>
</dbReference>
<sequence>MRKIALVLLVALCGLIIHPFSTYGKDWYFKPAKNNQPATTEPEYAALLKKYNGVFIGDTAKKELFLTFDNGYEAGYTARILDTLKKEQVPATFFITGHYISDQPNLVKRMVREGHIIGNHSWSHPDLSKISDVKYKKELAKLKTRYTQLTGDRQMTYLRPPRGTFSERSLKLGYDAGYINVFWSAAYRDWLRDEQHGADYAYDHIMNRVHPGAVILLHTVSKDNAQALERVIHDLKKQGYHFRSLDDLMAERILPTEFW</sequence>
<keyword evidence="3" id="KW-1185">Reference proteome</keyword>
<evidence type="ECO:0000313" key="3">
    <source>
        <dbReference type="Proteomes" id="UP000198752"/>
    </source>
</evidence>
<proteinExistence type="predicted"/>
<dbReference type="InterPro" id="IPR014235">
    <property type="entry name" value="Spore_PdaA"/>
</dbReference>
<dbReference type="GO" id="GO:0016020">
    <property type="term" value="C:membrane"/>
    <property type="evidence" value="ECO:0007669"/>
    <property type="project" value="TreeGrafter"/>
</dbReference>
<dbReference type="Proteomes" id="UP000198752">
    <property type="component" value="Unassembled WGS sequence"/>
</dbReference>
<dbReference type="EMBL" id="FOOY01000005">
    <property type="protein sequence ID" value="SFG14274.1"/>
    <property type="molecule type" value="Genomic_DNA"/>
</dbReference>
<organism evidence="2 3">
    <name type="scientific">Sporolactobacillus nakayamae</name>
    <dbReference type="NCBI Taxonomy" id="269670"/>
    <lineage>
        <taxon>Bacteria</taxon>
        <taxon>Bacillati</taxon>
        <taxon>Bacillota</taxon>
        <taxon>Bacilli</taxon>
        <taxon>Bacillales</taxon>
        <taxon>Sporolactobacillaceae</taxon>
        <taxon>Sporolactobacillus</taxon>
    </lineage>
</organism>
<name>A0A1I2PDW9_9BACL</name>
<dbReference type="PANTHER" id="PTHR10587:SF78">
    <property type="entry name" value="PEPTIDOGLYCAN-N-ACETYLMURAMIC ACID DEACETYLASE PDAA"/>
    <property type="match status" value="1"/>
</dbReference>
<evidence type="ECO:0000313" key="2">
    <source>
        <dbReference type="EMBL" id="SFG14274.1"/>
    </source>
</evidence>
<dbReference type="SUPFAM" id="SSF88713">
    <property type="entry name" value="Glycoside hydrolase/deacetylase"/>
    <property type="match status" value="1"/>
</dbReference>
<dbReference type="PANTHER" id="PTHR10587">
    <property type="entry name" value="GLYCOSYL TRANSFERASE-RELATED"/>
    <property type="match status" value="1"/>
</dbReference>
<accession>A0A1I2PDW9</accession>
<dbReference type="GO" id="GO:0005975">
    <property type="term" value="P:carbohydrate metabolic process"/>
    <property type="evidence" value="ECO:0007669"/>
    <property type="project" value="InterPro"/>
</dbReference>
<dbReference type="Gene3D" id="3.20.20.370">
    <property type="entry name" value="Glycoside hydrolase/deacetylase"/>
    <property type="match status" value="1"/>
</dbReference>